<evidence type="ECO:0000313" key="2">
    <source>
        <dbReference type="Proteomes" id="UP000472260"/>
    </source>
</evidence>
<accession>A0A671K2H7</accession>
<name>A0A671K2H7_9TELE</name>
<proteinExistence type="predicted"/>
<dbReference type="Ensembl" id="ENSSANT00000000226.1">
    <property type="protein sequence ID" value="ENSSANP00000000186.1"/>
    <property type="gene ID" value="ENSSANG00000000140.1"/>
</dbReference>
<sequence>MTETFKDSCALANLTFAKQGQKRICDTSLMISSDFSASLDTDAEGNGNIHNRSLSKQMIHSPISEFCGFCLREISFLFSLLSGQIFHHTEYHRSSLINSEYCTFPSGMDTRLNSLPIYQDILVLKQDKEDRKCFRATFERVIVVRITSSPRFTKRSSIKCIAVLL</sequence>
<protein>
    <submittedName>
        <fullName evidence="1">Uncharacterized protein</fullName>
    </submittedName>
</protein>
<reference evidence="1" key="2">
    <citation type="submission" date="2025-09" db="UniProtKB">
        <authorList>
            <consortium name="Ensembl"/>
        </authorList>
    </citation>
    <scope>IDENTIFICATION</scope>
</reference>
<keyword evidence="2" id="KW-1185">Reference proteome</keyword>
<evidence type="ECO:0000313" key="1">
    <source>
        <dbReference type="Ensembl" id="ENSSANP00000000186.1"/>
    </source>
</evidence>
<dbReference type="AlphaFoldDB" id="A0A671K2H7"/>
<dbReference type="Proteomes" id="UP000472260">
    <property type="component" value="Unassembled WGS sequence"/>
</dbReference>
<organism evidence="1 2">
    <name type="scientific">Sinocyclocheilus anshuiensis</name>
    <dbReference type="NCBI Taxonomy" id="1608454"/>
    <lineage>
        <taxon>Eukaryota</taxon>
        <taxon>Metazoa</taxon>
        <taxon>Chordata</taxon>
        <taxon>Craniata</taxon>
        <taxon>Vertebrata</taxon>
        <taxon>Euteleostomi</taxon>
        <taxon>Actinopterygii</taxon>
        <taxon>Neopterygii</taxon>
        <taxon>Teleostei</taxon>
        <taxon>Ostariophysi</taxon>
        <taxon>Cypriniformes</taxon>
        <taxon>Cyprinidae</taxon>
        <taxon>Cyprininae</taxon>
        <taxon>Sinocyclocheilus</taxon>
    </lineage>
</organism>
<reference evidence="1" key="1">
    <citation type="submission" date="2025-08" db="UniProtKB">
        <authorList>
            <consortium name="Ensembl"/>
        </authorList>
    </citation>
    <scope>IDENTIFICATION</scope>
</reference>